<dbReference type="InterPro" id="IPR000742">
    <property type="entry name" value="EGF"/>
</dbReference>
<dbReference type="PROSITE" id="PS01186">
    <property type="entry name" value="EGF_2"/>
    <property type="match status" value="2"/>
</dbReference>
<dbReference type="InterPro" id="IPR039470">
    <property type="entry name" value="Nuc_deoxyri_tr2"/>
</dbReference>
<feature type="transmembrane region" description="Helical" evidence="3">
    <location>
        <begin position="1200"/>
        <end position="1233"/>
    </location>
</feature>
<feature type="domain" description="EGF-like" evidence="4">
    <location>
        <begin position="703"/>
        <end position="741"/>
    </location>
</feature>
<feature type="disulfide bond" evidence="2">
    <location>
        <begin position="712"/>
        <end position="729"/>
    </location>
</feature>
<sequence length="1508" mass="168167">MDHKTECHSLSTCKPWIPDIEVRLLGRIVARQMQIQKGQDQRKEDFYLNRTSDRRLMDIWHHETEMKADPEARKNFEVIYNALVRFYGSKKLLDKAAIFRIHSRNYINRHAINDLSYLREIGKGLYLDLCSYDHSCCPNAIYICHSFIATLRPLYSDVDLTDRKSTFYSYIDLLASRTQRRQMLQEAWYFQCCCNRCCDETDHLLTAIRCPKCTASVAIYEGDTLKKGTLRCPACGNDFEMHADEAVQLMKDLDAKIAALNFKDAKNTFLLLEELIAMSGSLLAAENVYLARLYQARIRCTEPSNVACLLEGCLKALPCMQRCFPKNHPALAYHFMSMGIYQLRLSIPEAKENLKTALDRFCFSLGSSHELTNQCRALRTSAWPVPLLMAIGTLVTLFNSALLAFAVSVDELNGCPDQVSITSDQLPLDGFLRLVVSNITEFDLRCSNQSLLYWKSAHNDRVIPLCTLNFSHLSYEHLANFSEPLLVGWTIEGNLSRCQSASLQLSGYAEFEIPIGNGSVLFDTDCACYHSHHANEPLADLSYTSTAVSPSSPLALQSLNASSDDNVTSLIPVDHTLSVCQFGNETSCNGHTELSTVPPDSESIVTPVLVSACRRPTDDPCLNDPCQPNGICVSRNNSFECRCSANFCGEFCQYPLVCSHECNADNKSCIAAQVCVCLNAQTPPPPTPSSSSSSSASTETTTQRDVCHEHSCLNNGTCVPMEDGTSYQCICAPGFIGKLCENPLSTTVAHNVTPSTTVPTVVYTVNISSPLLEDVITTVKPQGPKCDWPCLSDSRCTGRNRCNCSGYYLGANCGFLHTCKMYMPCQHGGNCVLLGLEKLKWKVTRFQTNAPFRCLCKEDWTGKHCETPVRAVDIQPRKPCMNNGRYDAQLGRCDCEGTGHVGDLCEIEINRCAQNSSLCGANGICTKTGPNMFKCNCLAGYQGETCDVTVNSADSSAVIIGAVFGSLSAIGLILGSIVMARYVRRSRELKVNDSISSAGNTFWVHTVPSCTFPLYASKRLGEISFLSIICSHFIQSEHLGKFVHQKSMSLKYDVFLGGSCGASSWREDAIAHLERLGLTFFNPQRNFWKEDMVKLERYAKENSRVLLFVVDYRQRSLVTLIEIVYLAALQAPLIVVLPDEYRFAGSQCENTERLQTMQFVRRVLQYERIPTCVSLSEAMGLIESILFKTRSFENVISKPAWLLVFLKYCILTVGRICSLPVNLIFFIAIHALLDEAGRMQLEYLLRYRYPSFILACRTAKYITLIVCLLRFPLLFLLIFCSSFAVLYIILPALKNLSALKTTSFDLSASSPVCDIYIGGTDMGPLNTAILRSRLNGVHVSVVRLPPSTADSSYGTRALWCFLVQNRLYRVPNTGFSFTFSQEYAIPNRFQTLCSSLYAFYAFSCTDHFIREFIELAYAMGIGAFVVANFETVSEAPKEWVPDGASQLDSAIRSYKRAIFYLKDMGSLANARFFENDLNAAVNCLLMHVSSGNGYSNRSCGKMHNGDLK</sequence>
<dbReference type="Pfam" id="PF15891">
    <property type="entry name" value="Nuc_deoxyri_tr2"/>
    <property type="match status" value="1"/>
</dbReference>
<dbReference type="SMART" id="SM00179">
    <property type="entry name" value="EGF_CA"/>
    <property type="match status" value="3"/>
</dbReference>
<dbReference type="Gene3D" id="2.10.25.10">
    <property type="entry name" value="Laminin"/>
    <property type="match status" value="4"/>
</dbReference>
<dbReference type="InterPro" id="IPR046341">
    <property type="entry name" value="SET_dom_sf"/>
</dbReference>
<feature type="domain" description="EGF-like" evidence="4">
    <location>
        <begin position="908"/>
        <end position="947"/>
    </location>
</feature>
<feature type="domain" description="EGF-like" evidence="4">
    <location>
        <begin position="815"/>
        <end position="866"/>
    </location>
</feature>
<keyword evidence="3" id="KW-0472">Membrane</keyword>
<organism evidence="5 6">
    <name type="scientific">Trichuris suis</name>
    <name type="common">pig whipworm</name>
    <dbReference type="NCBI Taxonomy" id="68888"/>
    <lineage>
        <taxon>Eukaryota</taxon>
        <taxon>Metazoa</taxon>
        <taxon>Ecdysozoa</taxon>
        <taxon>Nematoda</taxon>
        <taxon>Enoplea</taxon>
        <taxon>Dorylaimia</taxon>
        <taxon>Trichinellida</taxon>
        <taxon>Trichuridae</taxon>
        <taxon>Trichuris</taxon>
    </lineage>
</organism>
<dbReference type="InterPro" id="IPR001881">
    <property type="entry name" value="EGF-like_Ca-bd_dom"/>
</dbReference>
<dbReference type="PANTHER" id="PTHR36300">
    <property type="entry name" value="RAW, ISOFORM A"/>
    <property type="match status" value="1"/>
</dbReference>
<dbReference type="SMART" id="SM00181">
    <property type="entry name" value="EGF"/>
    <property type="match status" value="5"/>
</dbReference>
<dbReference type="Proteomes" id="UP000030764">
    <property type="component" value="Unassembled WGS sequence"/>
</dbReference>
<comment type="caution">
    <text evidence="2">Lacks conserved residue(s) required for the propagation of feature annotation.</text>
</comment>
<dbReference type="CDD" id="cd00054">
    <property type="entry name" value="EGF_CA"/>
    <property type="match status" value="2"/>
</dbReference>
<dbReference type="Pfam" id="PF00008">
    <property type="entry name" value="EGF"/>
    <property type="match status" value="1"/>
</dbReference>
<keyword evidence="3" id="KW-1133">Transmembrane helix</keyword>
<feature type="disulfide bond" evidence="2">
    <location>
        <begin position="937"/>
        <end position="946"/>
    </location>
</feature>
<keyword evidence="6" id="KW-1185">Reference proteome</keyword>
<evidence type="ECO:0000313" key="6">
    <source>
        <dbReference type="Proteomes" id="UP000030764"/>
    </source>
</evidence>
<dbReference type="InterPro" id="IPR011990">
    <property type="entry name" value="TPR-like_helical_dom_sf"/>
</dbReference>
<feature type="disulfide bond" evidence="2">
    <location>
        <begin position="643"/>
        <end position="652"/>
    </location>
</feature>
<protein>
    <recommendedName>
        <fullName evidence="4">EGF-like domain-containing protein</fullName>
    </recommendedName>
</protein>
<dbReference type="SUPFAM" id="SSF82199">
    <property type="entry name" value="SET domain"/>
    <property type="match status" value="1"/>
</dbReference>
<dbReference type="EMBL" id="KL363189">
    <property type="protein sequence ID" value="KFD57298.1"/>
    <property type="molecule type" value="Genomic_DNA"/>
</dbReference>
<dbReference type="SUPFAM" id="SSF57196">
    <property type="entry name" value="EGF/Laminin"/>
    <property type="match status" value="4"/>
</dbReference>
<evidence type="ECO:0000256" key="1">
    <source>
        <dbReference type="ARBA" id="ARBA00023157"/>
    </source>
</evidence>
<dbReference type="Gene3D" id="1.25.40.10">
    <property type="entry name" value="Tetratricopeptide repeat domain"/>
    <property type="match status" value="1"/>
</dbReference>
<feature type="domain" description="EGF-like" evidence="4">
    <location>
        <begin position="617"/>
        <end position="653"/>
    </location>
</feature>
<evidence type="ECO:0000256" key="3">
    <source>
        <dbReference type="SAM" id="Phobius"/>
    </source>
</evidence>
<dbReference type="PANTHER" id="PTHR36300:SF1">
    <property type="entry name" value="RAW, ISOFORM A"/>
    <property type="match status" value="1"/>
</dbReference>
<feature type="transmembrane region" description="Helical" evidence="3">
    <location>
        <begin position="1261"/>
        <end position="1290"/>
    </location>
</feature>
<dbReference type="PROSITE" id="PS50026">
    <property type="entry name" value="EGF_3"/>
    <property type="match status" value="4"/>
</dbReference>
<dbReference type="Gene3D" id="2.170.270.10">
    <property type="entry name" value="SET domain"/>
    <property type="match status" value="1"/>
</dbReference>
<feature type="disulfide bond" evidence="2">
    <location>
        <begin position="731"/>
        <end position="740"/>
    </location>
</feature>
<evidence type="ECO:0000256" key="2">
    <source>
        <dbReference type="PROSITE-ProRule" id="PRU00076"/>
    </source>
</evidence>
<name>A0A085MJA2_9BILA</name>
<feature type="disulfide bond" evidence="2">
    <location>
        <begin position="856"/>
        <end position="865"/>
    </location>
</feature>
<dbReference type="GO" id="GO:0005509">
    <property type="term" value="F:calcium ion binding"/>
    <property type="evidence" value="ECO:0007669"/>
    <property type="project" value="InterPro"/>
</dbReference>
<dbReference type="Gene3D" id="3.40.50.450">
    <property type="match status" value="1"/>
</dbReference>
<feature type="transmembrane region" description="Helical" evidence="3">
    <location>
        <begin position="957"/>
        <end position="980"/>
    </location>
</feature>
<keyword evidence="1 2" id="KW-1015">Disulfide bond</keyword>
<evidence type="ECO:0000259" key="4">
    <source>
        <dbReference type="PROSITE" id="PS50026"/>
    </source>
</evidence>
<keyword evidence="2" id="KW-0245">EGF-like domain</keyword>
<dbReference type="GO" id="GO:0005886">
    <property type="term" value="C:plasma membrane"/>
    <property type="evidence" value="ECO:0007669"/>
    <property type="project" value="TreeGrafter"/>
</dbReference>
<reference evidence="5 6" key="1">
    <citation type="journal article" date="2014" name="Nat. Genet.">
        <title>Genome and transcriptome of the porcine whipworm Trichuris suis.</title>
        <authorList>
            <person name="Jex A.R."/>
            <person name="Nejsum P."/>
            <person name="Schwarz E.M."/>
            <person name="Hu L."/>
            <person name="Young N.D."/>
            <person name="Hall R.S."/>
            <person name="Korhonen P.K."/>
            <person name="Liao S."/>
            <person name="Thamsborg S."/>
            <person name="Xia J."/>
            <person name="Xu P."/>
            <person name="Wang S."/>
            <person name="Scheerlinck J.P."/>
            <person name="Hofmann A."/>
            <person name="Sternberg P.W."/>
            <person name="Wang J."/>
            <person name="Gasser R.B."/>
        </authorList>
    </citation>
    <scope>NUCLEOTIDE SEQUENCE [LARGE SCALE GENOMIC DNA]</scope>
    <source>
        <strain evidence="5">DCEP-RM93M</strain>
    </source>
</reference>
<dbReference type="PROSITE" id="PS00022">
    <property type="entry name" value="EGF_1"/>
    <property type="match status" value="5"/>
</dbReference>
<accession>A0A085MJA2</accession>
<evidence type="ECO:0000313" key="5">
    <source>
        <dbReference type="EMBL" id="KFD57298.1"/>
    </source>
</evidence>
<proteinExistence type="predicted"/>
<gene>
    <name evidence="5" type="ORF">M513_01809</name>
</gene>
<keyword evidence="3" id="KW-0812">Transmembrane</keyword>
<feature type="transmembrane region" description="Helical" evidence="3">
    <location>
        <begin position="1117"/>
        <end position="1137"/>
    </location>
</feature>